<name>A0AAD5Y650_9FUNG</name>
<dbReference type="PANTHER" id="PTHR31183">
    <property type="entry name" value="TRICHOPLEIN KERATIN FILAMENT-BINDING PROTEIN FAMILY MEMBER"/>
    <property type="match status" value="1"/>
</dbReference>
<evidence type="ECO:0000313" key="10">
    <source>
        <dbReference type="EMBL" id="KAJ3261688.1"/>
    </source>
</evidence>
<dbReference type="Pfam" id="PF13868">
    <property type="entry name" value="TPH"/>
    <property type="match status" value="1"/>
</dbReference>
<evidence type="ECO:0000256" key="5">
    <source>
        <dbReference type="ARBA" id="ARBA00033747"/>
    </source>
</evidence>
<evidence type="ECO:0000256" key="4">
    <source>
        <dbReference type="ARBA" id="ARBA00023273"/>
    </source>
</evidence>
<feature type="coiled-coil region" evidence="7">
    <location>
        <begin position="627"/>
        <end position="695"/>
    </location>
</feature>
<keyword evidence="11" id="KW-1185">Reference proteome</keyword>
<comment type="similarity">
    <text evidence="5">Belongs to the CFAP53 family.</text>
</comment>
<accession>A0AAD5Y650</accession>
<evidence type="ECO:0000256" key="3">
    <source>
        <dbReference type="ARBA" id="ARBA00023069"/>
    </source>
</evidence>
<dbReference type="InterPro" id="IPR011249">
    <property type="entry name" value="Metalloenz_LuxS/M16"/>
</dbReference>
<dbReference type="InterPro" id="IPR043596">
    <property type="entry name" value="CFAP53/TCHP"/>
</dbReference>
<dbReference type="AlphaFoldDB" id="A0AAD5Y650"/>
<dbReference type="Gene3D" id="3.30.830.10">
    <property type="entry name" value="Metalloenzyme, LuxS/M16 peptidase-like"/>
    <property type="match status" value="2"/>
</dbReference>
<feature type="domain" description="Peptidase M16 N-terminal" evidence="8">
    <location>
        <begin position="46"/>
        <end position="187"/>
    </location>
</feature>
<evidence type="ECO:0000256" key="6">
    <source>
        <dbReference type="ARBA" id="ARBA00033773"/>
    </source>
</evidence>
<dbReference type="InterPro" id="IPR043597">
    <property type="entry name" value="TPH_dom"/>
</dbReference>
<organism evidence="10 11">
    <name type="scientific">Boothiomyces macroporosus</name>
    <dbReference type="NCBI Taxonomy" id="261099"/>
    <lineage>
        <taxon>Eukaryota</taxon>
        <taxon>Fungi</taxon>
        <taxon>Fungi incertae sedis</taxon>
        <taxon>Chytridiomycota</taxon>
        <taxon>Chytridiomycota incertae sedis</taxon>
        <taxon>Chytridiomycetes</taxon>
        <taxon>Rhizophydiales</taxon>
        <taxon>Terramycetaceae</taxon>
        <taxon>Boothiomyces</taxon>
    </lineage>
</organism>
<dbReference type="PANTHER" id="PTHR31183:SF1">
    <property type="entry name" value="CILIA- AND FLAGELLA-ASSOCIATED PROTEIN 53"/>
    <property type="match status" value="1"/>
</dbReference>
<evidence type="ECO:0000259" key="9">
    <source>
        <dbReference type="Pfam" id="PF13868"/>
    </source>
</evidence>
<keyword evidence="2 7" id="KW-0175">Coiled coil</keyword>
<protein>
    <recommendedName>
        <fullName evidence="6">Cilia- and flagella-associated protein 53</fullName>
    </recommendedName>
</protein>
<reference evidence="10" key="1">
    <citation type="submission" date="2020-05" db="EMBL/GenBank/DDBJ databases">
        <title>Phylogenomic resolution of chytrid fungi.</title>
        <authorList>
            <person name="Stajich J.E."/>
            <person name="Amses K."/>
            <person name="Simmons R."/>
            <person name="Seto K."/>
            <person name="Myers J."/>
            <person name="Bonds A."/>
            <person name="Quandt C.A."/>
            <person name="Barry K."/>
            <person name="Liu P."/>
            <person name="Grigoriev I."/>
            <person name="Longcore J.E."/>
            <person name="James T.Y."/>
        </authorList>
    </citation>
    <scope>NUCLEOTIDE SEQUENCE</scope>
    <source>
        <strain evidence="10">PLAUS21</strain>
    </source>
</reference>
<feature type="coiled-coil region" evidence="7">
    <location>
        <begin position="494"/>
        <end position="550"/>
    </location>
</feature>
<comment type="caution">
    <text evidence="10">The sequence shown here is derived from an EMBL/GenBank/DDBJ whole genome shotgun (WGS) entry which is preliminary data.</text>
</comment>
<feature type="domain" description="Trichohyalin-plectin-homology" evidence="9">
    <location>
        <begin position="561"/>
        <end position="891"/>
    </location>
</feature>
<evidence type="ECO:0000256" key="1">
    <source>
        <dbReference type="ARBA" id="ARBA00004138"/>
    </source>
</evidence>
<dbReference type="EMBL" id="JADGKB010000004">
    <property type="protein sequence ID" value="KAJ3261688.1"/>
    <property type="molecule type" value="Genomic_DNA"/>
</dbReference>
<feature type="coiled-coil region" evidence="7">
    <location>
        <begin position="726"/>
        <end position="767"/>
    </location>
</feature>
<dbReference type="InterPro" id="IPR011765">
    <property type="entry name" value="Pept_M16_N"/>
</dbReference>
<gene>
    <name evidence="10" type="primary">QCR2</name>
    <name evidence="10" type="ORF">HK103_004639</name>
</gene>
<keyword evidence="4" id="KW-0966">Cell projection</keyword>
<dbReference type="SUPFAM" id="SSF63411">
    <property type="entry name" value="LuxS/MPP-like metallohydrolase"/>
    <property type="match status" value="2"/>
</dbReference>
<keyword evidence="3" id="KW-0969">Cilium</keyword>
<sequence>MLRNRTILNQIRAQSSVSYNRKGEQVAAAPKAVKTVSKTPSGVTLATYDHLGPVSSVAVYLKAGSRYESPDAPGVAHLYKRLLVRDTPGDSAVRNVLEAQLRGNSLYTTVSREHISVGSEFLRDDVVDAVPLLISQVFNPSLEVYEFLDALNGTASQSASALACRHVQTFEKLHQVAFRTGLGNSVFASKEALSGFTRAEVKAHSKYLTPDRIAVVATGVAHTDLQAVVENALSKVSFAKEAIETPKAKYFGGEARLEAGPNSLALYAVAYPGVAYTSEDYSASLVLRALLDQVQNVKWGSQSEQSTVVSGFSNSYVDTGLVGFIAEGKTGEIKAAVQKSIAALKGFASAIPADVFEAAKKAAVVTAETELNRQGLVEALGKEATSGKTTQLLDVANIKSVTAADVQKIVKAAIASKPSVVASGNLLRLPYADELSDFLITNRRKDEDLRQQVIETRQYYENMDRKSQFEQSTTFKINRNRFLQKLNALRGTENNKLEQRREKLRQLLAQDEIYYRQALLKKEETTESRIKAMKERMTELRLARENERKAVVKQKLDQQWRQGCDELRQLESKILVKQVAKDRALQLIEKEERRALEKKEAEYYDKLWEQGRLEKEKRERRDHQITHERNVQTLVILQEQLESLKKQARLQEELKAEEARLMDMQMRQMEDERILMRKEQEKRAIRADLDEFNKAKILQRQQDVKKALDNDLRILDEISRMEKAEKESHSRRKLELQKEMQLYREHLTRQKAEEAKREKELEQYYNEEQDRIWKVRTEKWRKEQAARDKLMQDVIKVRQEQLQAAIERNKHEQELNRLHKIELEKEIEKGKLIEAEENAKSFAIKQKYSKILADQIEEFEQRKVQEKLRRQKEFEAEKAEYEKYDELLQAELGKARLNLGEVDA</sequence>
<evidence type="ECO:0000259" key="8">
    <source>
        <dbReference type="Pfam" id="PF00675"/>
    </source>
</evidence>
<dbReference type="Pfam" id="PF00675">
    <property type="entry name" value="Peptidase_M16"/>
    <property type="match status" value="1"/>
</dbReference>
<comment type="subcellular location">
    <subcellularLocation>
        <location evidence="1">Cell projection</location>
        <location evidence="1">Cilium</location>
    </subcellularLocation>
</comment>
<dbReference type="Proteomes" id="UP001210925">
    <property type="component" value="Unassembled WGS sequence"/>
</dbReference>
<evidence type="ECO:0000256" key="2">
    <source>
        <dbReference type="ARBA" id="ARBA00023054"/>
    </source>
</evidence>
<evidence type="ECO:0000256" key="7">
    <source>
        <dbReference type="SAM" id="Coils"/>
    </source>
</evidence>
<dbReference type="GO" id="GO:0046872">
    <property type="term" value="F:metal ion binding"/>
    <property type="evidence" value="ECO:0007669"/>
    <property type="project" value="InterPro"/>
</dbReference>
<evidence type="ECO:0000313" key="11">
    <source>
        <dbReference type="Proteomes" id="UP001210925"/>
    </source>
</evidence>
<proteinExistence type="inferred from homology"/>
<dbReference type="GO" id="GO:0005929">
    <property type="term" value="C:cilium"/>
    <property type="evidence" value="ECO:0007669"/>
    <property type="project" value="UniProtKB-SubCell"/>
</dbReference>